<evidence type="ECO:0000313" key="9">
    <source>
        <dbReference type="EMBL" id="EPQ02428.1"/>
    </source>
</evidence>
<dbReference type="Proteomes" id="UP000052978">
    <property type="component" value="Unassembled WGS sequence"/>
</dbReference>
<dbReference type="InterPro" id="IPR051170">
    <property type="entry name" value="Neural/epithelial_adhesion"/>
</dbReference>
<feature type="domain" description="Fibronectin type-III" evidence="8">
    <location>
        <begin position="695"/>
        <end position="799"/>
    </location>
</feature>
<dbReference type="Pfam" id="PF00041">
    <property type="entry name" value="fn3"/>
    <property type="match status" value="2"/>
</dbReference>
<evidence type="ECO:0000259" key="8">
    <source>
        <dbReference type="PROSITE" id="PS50853"/>
    </source>
</evidence>
<dbReference type="eggNOG" id="KOG3510">
    <property type="taxonomic scope" value="Eukaryota"/>
</dbReference>
<dbReference type="InterPro" id="IPR003961">
    <property type="entry name" value="FN3_dom"/>
</dbReference>
<dbReference type="InterPro" id="IPR003599">
    <property type="entry name" value="Ig_sub"/>
</dbReference>
<dbReference type="PROSITE" id="PS50835">
    <property type="entry name" value="IG_LIKE"/>
    <property type="match status" value="6"/>
</dbReference>
<dbReference type="EMBL" id="KE161208">
    <property type="protein sequence ID" value="EPQ02428.1"/>
    <property type="molecule type" value="Genomic_DNA"/>
</dbReference>
<feature type="domain" description="Ig-like" evidence="7">
    <location>
        <begin position="324"/>
        <end position="410"/>
    </location>
</feature>
<feature type="domain" description="Fibronectin type-III" evidence="8">
    <location>
        <begin position="811"/>
        <end position="906"/>
    </location>
</feature>
<evidence type="ECO:0000256" key="5">
    <source>
        <dbReference type="SAM" id="MobiDB-lite"/>
    </source>
</evidence>
<dbReference type="Gene3D" id="2.60.40.10">
    <property type="entry name" value="Immunoglobulins"/>
    <property type="match status" value="8"/>
</dbReference>
<dbReference type="FunFam" id="2.60.40.10:FF:000321">
    <property type="entry name" value="protein turtle homolog B isoform X2"/>
    <property type="match status" value="2"/>
</dbReference>
<dbReference type="PANTHER" id="PTHR12231">
    <property type="entry name" value="CTX-RELATED TYPE I TRANSMEMBRANE PROTEIN"/>
    <property type="match status" value="1"/>
</dbReference>
<feature type="domain" description="Ig-like" evidence="7">
    <location>
        <begin position="414"/>
        <end position="506"/>
    </location>
</feature>
<dbReference type="FunFam" id="2.60.40.10:FF:000272">
    <property type="entry name" value="Immunoglobulin superfamily member 9B"/>
    <property type="match status" value="1"/>
</dbReference>
<name>S7NXT5_MYOBR</name>
<feature type="domain" description="Ig-like" evidence="7">
    <location>
        <begin position="510"/>
        <end position="598"/>
    </location>
</feature>
<dbReference type="GO" id="GO:0043005">
    <property type="term" value="C:neuron projection"/>
    <property type="evidence" value="ECO:0007669"/>
    <property type="project" value="TreeGrafter"/>
</dbReference>
<dbReference type="InterPro" id="IPR007110">
    <property type="entry name" value="Ig-like_dom"/>
</dbReference>
<protein>
    <submittedName>
        <fullName evidence="9">Protein turtle like protein A</fullName>
    </submittedName>
</protein>
<gene>
    <name evidence="9" type="ORF">D623_10009288</name>
</gene>
<dbReference type="Pfam" id="PF07679">
    <property type="entry name" value="I-set"/>
    <property type="match status" value="2"/>
</dbReference>
<sequence>MVWCLSLAILSLVISQRADGQGKPEVVSVVGRAGESAVLGCDLLPAAGQPPLHVIEWLRFGFLLPIFIQFGLYSPRVDPDYVAPPQFLEIPPQVLEVKELEPLTLRCVAHGSPQPHVTWKLRGQDLSQSQGPMQVQNGTLWIRRVERGSAGIYTCQASNSEGSTTHTTQLLVLGAVLGEGLELGHRWGGLIVAGRGSPSTTLGPPVIAAPPKNSTVNASQDISLACRAEAYPANLTYSWFQDSVNVFHIRLVPIADAGAMRGADEGPALRDPLRLSRPHSIRIEGLRVEDQGWYECRVLFLDRHSPEDDSANGSWVHLTVNSPPQFLETPPQVLEVKELEPLTLRCVAHGSPQPHVTWKLRGQDLSQSQGPMQVQNGTLWIRRVERGSAGIYTCQASNSEGSTTHATQLLVLGPPVIVAPPKNSTVNASQDISLACRAEAYPANLTYSWFQDSVNVFHISRLQSRVRILVDGSLWLQAAQPDDAGRYTCVPSNGLPHPPSASAYLTVLYPAQVTAMPPETPLPIGMRGVIRCPVRANPPLLFVSWTKDGQALQLDKFPGWSQGPEGSLVIALGNEDALGEYACTPYNSLGTAGPSPVTRVLLKAPPAFLERPKEEYFQEVGRDLLIPCSARGDPPPTVSWAKVGRGLQDQAQVDSNSSLILRPLTKEAHGRWECTASNAVARVATSTNVYVLGTSPHVVTNVSVVPLPKGANVSWEPGFDGGYLQRFSVWYTPLAKRSDRAHHDWLTLAVPVGAAHLLVPGLKPHTQYQFSVLAQNKLGSGPFSEIVLSVPEGLPTTPAAPTLPVTEMPPPLSPPRGLVAVRTPRGVLLHWDPPEMVPQRLDGYILEGRQGSQSWEVLDRAVAGAEVQLLVPGLIKDVLYEFRLVALAGGYVSSPSNSANVSTSGLEVYPSRTQLPGLLPQPVLAGVLGGLCFLGVAILIHLFSSLHPGCHLHCSGSPDSVAKLKLRGSPAPSLRQSLLCGEPARTPSSPPDPPPSQGPLPLEPICRGPDGRFVLGPNVGTPQERSGPEQAEPRTPARHQARSYDCSSSSPTGLPQPLCITDISPVGPSPAAPPSPLPGTGSLLQYLSLPFFREMNVDGDWPPLEEPASAPPPDYRDIRPCPPSSLLQPLDSPPASPRAVLPGAVARAGAAPEGPYTALADWTLRDRLLYLSPAPGDTSSWASGPERWPRREHVVTVSKRRDTSVDENYEWDSEFPGDVELLETLYLGLAGPRPGPEAEPELGAKTPEVGCPLSAAPAPGPEARCAALREEFLAFRRRRDAARTWLPAYRQPVPHPEQATLL</sequence>
<dbReference type="SUPFAM" id="SSF49265">
    <property type="entry name" value="Fibronectin type III"/>
    <property type="match status" value="1"/>
</dbReference>
<dbReference type="SUPFAM" id="SSF48726">
    <property type="entry name" value="Immunoglobulin"/>
    <property type="match status" value="6"/>
</dbReference>
<dbReference type="InterPro" id="IPR036116">
    <property type="entry name" value="FN3_sf"/>
</dbReference>
<feature type="domain" description="Ig-like" evidence="7">
    <location>
        <begin position="204"/>
        <end position="298"/>
    </location>
</feature>
<accession>S7NXT5</accession>
<dbReference type="PROSITE" id="PS50853">
    <property type="entry name" value="FN3"/>
    <property type="match status" value="2"/>
</dbReference>
<evidence type="ECO:0000313" key="10">
    <source>
        <dbReference type="Proteomes" id="UP000052978"/>
    </source>
</evidence>
<dbReference type="CDD" id="cd00063">
    <property type="entry name" value="FN3"/>
    <property type="match status" value="2"/>
</dbReference>
<feature type="domain" description="Ig-like" evidence="7">
    <location>
        <begin position="606"/>
        <end position="690"/>
    </location>
</feature>
<evidence type="ECO:0000256" key="1">
    <source>
        <dbReference type="ARBA" id="ARBA00022729"/>
    </source>
</evidence>
<dbReference type="SMART" id="SM00060">
    <property type="entry name" value="FN3"/>
    <property type="match status" value="2"/>
</dbReference>
<feature type="region of interest" description="Disordered" evidence="5">
    <location>
        <begin position="1100"/>
        <end position="1136"/>
    </location>
</feature>
<dbReference type="FunFam" id="2.60.40.10:FF:001243">
    <property type="entry name" value="Protein turtle homolog A"/>
    <property type="match status" value="1"/>
</dbReference>
<keyword evidence="10" id="KW-1185">Reference proteome</keyword>
<dbReference type="FunFam" id="2.60.40.10:FF:000226">
    <property type="entry name" value="protein turtle homolog B"/>
    <property type="match status" value="1"/>
</dbReference>
<dbReference type="InterPro" id="IPR013098">
    <property type="entry name" value="Ig_I-set"/>
</dbReference>
<dbReference type="SMART" id="SM00409">
    <property type="entry name" value="IG"/>
    <property type="match status" value="6"/>
</dbReference>
<evidence type="ECO:0000256" key="6">
    <source>
        <dbReference type="SAM" id="SignalP"/>
    </source>
</evidence>
<feature type="chain" id="PRO_5004543786" evidence="6">
    <location>
        <begin position="21"/>
        <end position="1302"/>
    </location>
</feature>
<dbReference type="InterPro" id="IPR013783">
    <property type="entry name" value="Ig-like_fold"/>
</dbReference>
<dbReference type="FunFam" id="2.60.40.10:FF:000323">
    <property type="entry name" value="Immunoglobulin superfamily member 9B"/>
    <property type="match status" value="1"/>
</dbReference>
<keyword evidence="4" id="KW-0393">Immunoglobulin domain</keyword>
<feature type="region of interest" description="Disordered" evidence="5">
    <location>
        <begin position="972"/>
        <end position="1057"/>
    </location>
</feature>
<dbReference type="InterPro" id="IPR003598">
    <property type="entry name" value="Ig_sub2"/>
</dbReference>
<organism evidence="9 10">
    <name type="scientific">Myotis brandtii</name>
    <name type="common">Brandt's bat</name>
    <dbReference type="NCBI Taxonomy" id="109478"/>
    <lineage>
        <taxon>Eukaryota</taxon>
        <taxon>Metazoa</taxon>
        <taxon>Chordata</taxon>
        <taxon>Craniata</taxon>
        <taxon>Vertebrata</taxon>
        <taxon>Euteleostomi</taxon>
        <taxon>Mammalia</taxon>
        <taxon>Eutheria</taxon>
        <taxon>Laurasiatheria</taxon>
        <taxon>Chiroptera</taxon>
        <taxon>Yangochiroptera</taxon>
        <taxon>Vespertilionidae</taxon>
        <taxon>Myotis</taxon>
    </lineage>
</organism>
<reference evidence="9 10" key="1">
    <citation type="journal article" date="2013" name="Nat. Commun.">
        <title>Genome analysis reveals insights into physiology and longevity of the Brandt's bat Myotis brandtii.</title>
        <authorList>
            <person name="Seim I."/>
            <person name="Fang X."/>
            <person name="Xiong Z."/>
            <person name="Lobanov A.V."/>
            <person name="Huang Z."/>
            <person name="Ma S."/>
            <person name="Feng Y."/>
            <person name="Turanov A.A."/>
            <person name="Zhu Y."/>
            <person name="Lenz T.L."/>
            <person name="Gerashchenko M.V."/>
            <person name="Fan D."/>
            <person name="Hee Yim S."/>
            <person name="Yao X."/>
            <person name="Jordan D."/>
            <person name="Xiong Y."/>
            <person name="Ma Y."/>
            <person name="Lyapunov A.N."/>
            <person name="Chen G."/>
            <person name="Kulakova O.I."/>
            <person name="Sun Y."/>
            <person name="Lee S.G."/>
            <person name="Bronson R.T."/>
            <person name="Moskalev A.A."/>
            <person name="Sunyaev S.R."/>
            <person name="Zhang G."/>
            <person name="Krogh A."/>
            <person name="Wang J."/>
            <person name="Gladyshev V.N."/>
        </authorList>
    </citation>
    <scope>NUCLEOTIDE SEQUENCE [LARGE SCALE GENOMIC DNA]</scope>
</reference>
<feature type="domain" description="Ig-like" evidence="7">
    <location>
        <begin position="85"/>
        <end position="171"/>
    </location>
</feature>
<keyword evidence="2" id="KW-0677">Repeat</keyword>
<evidence type="ECO:0000256" key="2">
    <source>
        <dbReference type="ARBA" id="ARBA00022737"/>
    </source>
</evidence>
<feature type="signal peptide" evidence="6">
    <location>
        <begin position="1"/>
        <end position="20"/>
    </location>
</feature>
<dbReference type="PANTHER" id="PTHR12231:SF244">
    <property type="entry name" value="PROTEIN TURTLE HOMOLOG A"/>
    <property type="match status" value="1"/>
</dbReference>
<evidence type="ECO:0000259" key="7">
    <source>
        <dbReference type="PROSITE" id="PS50835"/>
    </source>
</evidence>
<feature type="compositionally biased region" description="Pro residues" evidence="5">
    <location>
        <begin position="988"/>
        <end position="1002"/>
    </location>
</feature>
<evidence type="ECO:0000256" key="3">
    <source>
        <dbReference type="ARBA" id="ARBA00023157"/>
    </source>
</evidence>
<dbReference type="InterPro" id="IPR036179">
    <property type="entry name" value="Ig-like_dom_sf"/>
</dbReference>
<keyword evidence="1 6" id="KW-0732">Signal</keyword>
<keyword evidence="3" id="KW-1015">Disulfide bond</keyword>
<evidence type="ECO:0000256" key="4">
    <source>
        <dbReference type="ARBA" id="ARBA00023319"/>
    </source>
</evidence>
<dbReference type="FunFam" id="2.60.40.10:FF:000389">
    <property type="entry name" value="Immunoglobulin superfamily member 9B"/>
    <property type="match status" value="1"/>
</dbReference>
<dbReference type="SMART" id="SM00408">
    <property type="entry name" value="IGc2"/>
    <property type="match status" value="5"/>
</dbReference>
<dbReference type="Pfam" id="PF13927">
    <property type="entry name" value="Ig_3"/>
    <property type="match status" value="3"/>
</dbReference>
<proteinExistence type="predicted"/>